<dbReference type="InterPro" id="IPR043359">
    <property type="entry name" value="GLI-like"/>
</dbReference>
<feature type="region of interest" description="Disordered" evidence="8">
    <location>
        <begin position="279"/>
        <end position="301"/>
    </location>
</feature>
<comment type="subcellular location">
    <subcellularLocation>
        <location evidence="1">Nucleus</location>
    </subcellularLocation>
</comment>
<keyword evidence="3" id="KW-0677">Repeat</keyword>
<protein>
    <submittedName>
        <fullName evidence="10">Zinc-finger protein</fullName>
    </submittedName>
</protein>
<dbReference type="Proteomes" id="UP001219933">
    <property type="component" value="Chromosome 1"/>
</dbReference>
<evidence type="ECO:0000256" key="8">
    <source>
        <dbReference type="SAM" id="MobiDB-lite"/>
    </source>
</evidence>
<name>A0AAF0J9V3_9BASI</name>
<dbReference type="PROSITE" id="PS50157">
    <property type="entry name" value="ZINC_FINGER_C2H2_2"/>
    <property type="match status" value="5"/>
</dbReference>
<feature type="region of interest" description="Disordered" evidence="8">
    <location>
        <begin position="122"/>
        <end position="155"/>
    </location>
</feature>
<dbReference type="FunFam" id="3.30.160.60:FF:002343">
    <property type="entry name" value="Zinc finger protein 33A"/>
    <property type="match status" value="1"/>
</dbReference>
<evidence type="ECO:0000256" key="5">
    <source>
        <dbReference type="ARBA" id="ARBA00022833"/>
    </source>
</evidence>
<dbReference type="GO" id="GO:0000978">
    <property type="term" value="F:RNA polymerase II cis-regulatory region sequence-specific DNA binding"/>
    <property type="evidence" value="ECO:0007669"/>
    <property type="project" value="UniProtKB-ARBA"/>
</dbReference>
<proteinExistence type="predicted"/>
<evidence type="ECO:0000259" key="9">
    <source>
        <dbReference type="PROSITE" id="PS50157"/>
    </source>
</evidence>
<dbReference type="GO" id="GO:0008270">
    <property type="term" value="F:zinc ion binding"/>
    <property type="evidence" value="ECO:0007669"/>
    <property type="project" value="UniProtKB-KW"/>
</dbReference>
<evidence type="ECO:0000313" key="11">
    <source>
        <dbReference type="Proteomes" id="UP001219933"/>
    </source>
</evidence>
<dbReference type="FunFam" id="3.30.160.60:FF:000125">
    <property type="entry name" value="Putative zinc finger protein 143"/>
    <property type="match status" value="1"/>
</dbReference>
<evidence type="ECO:0000256" key="4">
    <source>
        <dbReference type="ARBA" id="ARBA00022771"/>
    </source>
</evidence>
<evidence type="ECO:0000256" key="2">
    <source>
        <dbReference type="ARBA" id="ARBA00022723"/>
    </source>
</evidence>
<organism evidence="10 11">
    <name type="scientific">Malassezia cuniculi</name>
    <dbReference type="NCBI Taxonomy" id="948313"/>
    <lineage>
        <taxon>Eukaryota</taxon>
        <taxon>Fungi</taxon>
        <taxon>Dikarya</taxon>
        <taxon>Basidiomycota</taxon>
        <taxon>Ustilaginomycotina</taxon>
        <taxon>Malasseziomycetes</taxon>
        <taxon>Malasseziales</taxon>
        <taxon>Malasseziaceae</taxon>
        <taxon>Malassezia</taxon>
    </lineage>
</organism>
<dbReference type="FunFam" id="3.30.160.60:FF:000624">
    <property type="entry name" value="zinc finger protein 697"/>
    <property type="match status" value="1"/>
</dbReference>
<keyword evidence="11" id="KW-1185">Reference proteome</keyword>
<dbReference type="GO" id="GO:0000981">
    <property type="term" value="F:DNA-binding transcription factor activity, RNA polymerase II-specific"/>
    <property type="evidence" value="ECO:0007669"/>
    <property type="project" value="TreeGrafter"/>
</dbReference>
<feature type="domain" description="C2H2-type" evidence="9">
    <location>
        <begin position="383"/>
        <end position="410"/>
    </location>
</feature>
<feature type="domain" description="C2H2-type" evidence="9">
    <location>
        <begin position="441"/>
        <end position="465"/>
    </location>
</feature>
<keyword evidence="4 7" id="KW-0863">Zinc-finger</keyword>
<dbReference type="SUPFAM" id="SSF57667">
    <property type="entry name" value="beta-beta-alpha zinc fingers"/>
    <property type="match status" value="4"/>
</dbReference>
<dbReference type="Pfam" id="PF00096">
    <property type="entry name" value="zf-C2H2"/>
    <property type="match status" value="3"/>
</dbReference>
<feature type="domain" description="C2H2-type" evidence="9">
    <location>
        <begin position="315"/>
        <end position="345"/>
    </location>
</feature>
<keyword evidence="5" id="KW-0862">Zinc</keyword>
<dbReference type="PROSITE" id="PS00028">
    <property type="entry name" value="ZINC_FINGER_C2H2_1"/>
    <property type="match status" value="5"/>
</dbReference>
<dbReference type="AlphaFoldDB" id="A0AAF0J9V3"/>
<accession>A0AAF0J9V3</accession>
<feature type="compositionally biased region" description="Polar residues" evidence="8">
    <location>
        <begin position="122"/>
        <end position="131"/>
    </location>
</feature>
<evidence type="ECO:0000256" key="7">
    <source>
        <dbReference type="PROSITE-ProRule" id="PRU00042"/>
    </source>
</evidence>
<dbReference type="GO" id="GO:0005634">
    <property type="term" value="C:nucleus"/>
    <property type="evidence" value="ECO:0007669"/>
    <property type="project" value="UniProtKB-SubCell"/>
</dbReference>
<dbReference type="PANTHER" id="PTHR45718">
    <property type="entry name" value="TRANSCRIPTIONAL ACTIVATOR CUBITUS INTERRUPTUS"/>
    <property type="match status" value="1"/>
</dbReference>
<reference evidence="10" key="1">
    <citation type="submission" date="2023-03" db="EMBL/GenBank/DDBJ databases">
        <title>Mating type loci evolution in Malassezia.</title>
        <authorList>
            <person name="Coelho M.A."/>
        </authorList>
    </citation>
    <scope>NUCLEOTIDE SEQUENCE</scope>
    <source>
        <strain evidence="10">CBS 11721</strain>
    </source>
</reference>
<dbReference type="InterPro" id="IPR013087">
    <property type="entry name" value="Znf_C2H2_type"/>
</dbReference>
<dbReference type="EMBL" id="CP119877">
    <property type="protein sequence ID" value="WFD33691.1"/>
    <property type="molecule type" value="Genomic_DNA"/>
</dbReference>
<dbReference type="PANTHER" id="PTHR45718:SF4">
    <property type="entry name" value="TRANSCRIPTIONAL ACTIVATOR CUBITUS INTERRUPTUS"/>
    <property type="match status" value="1"/>
</dbReference>
<keyword evidence="2" id="KW-0479">Metal-binding</keyword>
<evidence type="ECO:0000256" key="1">
    <source>
        <dbReference type="ARBA" id="ARBA00004123"/>
    </source>
</evidence>
<keyword evidence="6" id="KW-0539">Nucleus</keyword>
<evidence type="ECO:0000256" key="3">
    <source>
        <dbReference type="ARBA" id="ARBA00022737"/>
    </source>
</evidence>
<feature type="domain" description="C2H2-type" evidence="9">
    <location>
        <begin position="411"/>
        <end position="440"/>
    </location>
</feature>
<dbReference type="GO" id="GO:0007224">
    <property type="term" value="P:smoothened signaling pathway"/>
    <property type="evidence" value="ECO:0007669"/>
    <property type="project" value="TreeGrafter"/>
</dbReference>
<evidence type="ECO:0000256" key="6">
    <source>
        <dbReference type="ARBA" id="ARBA00023242"/>
    </source>
</evidence>
<sequence length="474" mass="51971">MTKCTAVELPLTATALQFATILRPLESHPTCGWDRSDATVHWGPACYEPHGECCTSVCDGFVDSCGECLTHNACEWCNPQHHHYAQATGTAGEICGSSGCAPGDCQDHAPYYVHRSYSQQESLPDSLSTPAESHGTPHRHVSDTPISNASFGPSTPVNAQAPQTFVCQWGNCGMQVSSSEALIAHVNAVHLPTSQVGTMAHELLHSNNIQHECASNPTLSWNDCLALLSNDNNVPYTSLECPWGDCSHEPGAFHNYGVPDLLQHLLSAHLEIPQHLATGTNSSRLPAAEEKAQQSPPLKSEEDCPCEPCEGKRQHPCGWMGCSESFDTHLELSNHITDVHVGSGKTEYVCGWKGCARAAEGRAFGQKQKLLRHIQTHTGYRPYVCTVCSKRFSEPSTLAQHMRTHTQERPYKCDFPGCNKSFSVMGSLTIHKRIHTGARPFKCPYPGCSRSFCESSNLHKHLRVHRVWIIILSS</sequence>
<dbReference type="Gene3D" id="3.30.160.60">
    <property type="entry name" value="Classic Zinc Finger"/>
    <property type="match status" value="6"/>
</dbReference>
<gene>
    <name evidence="10" type="primary">SUR1</name>
    <name evidence="10" type="ORF">MCUN1_000504</name>
</gene>
<evidence type="ECO:0000313" key="10">
    <source>
        <dbReference type="EMBL" id="WFD33691.1"/>
    </source>
</evidence>
<dbReference type="InterPro" id="IPR036236">
    <property type="entry name" value="Znf_C2H2_sf"/>
</dbReference>
<feature type="compositionally biased region" description="Polar residues" evidence="8">
    <location>
        <begin position="144"/>
        <end position="155"/>
    </location>
</feature>
<dbReference type="SMART" id="SM00355">
    <property type="entry name" value="ZnF_C2H2"/>
    <property type="match status" value="7"/>
</dbReference>
<feature type="domain" description="C2H2-type" evidence="9">
    <location>
        <begin position="348"/>
        <end position="382"/>
    </location>
</feature>